<proteinExistence type="predicted"/>
<keyword evidence="1" id="KW-0808">Transferase</keyword>
<dbReference type="Proteomes" id="UP000073604">
    <property type="component" value="Chromosome"/>
</dbReference>
<dbReference type="GO" id="GO:0032259">
    <property type="term" value="P:methylation"/>
    <property type="evidence" value="ECO:0007669"/>
    <property type="project" value="UniProtKB-KW"/>
</dbReference>
<dbReference type="KEGG" id="tpep:A0127_06065"/>
<keyword evidence="1" id="KW-0489">Methyltransferase</keyword>
<evidence type="ECO:0000313" key="2">
    <source>
        <dbReference type="Proteomes" id="UP000073604"/>
    </source>
</evidence>
<dbReference type="GO" id="GO:0008168">
    <property type="term" value="F:methyltransferase activity"/>
    <property type="evidence" value="ECO:0007669"/>
    <property type="project" value="UniProtKB-KW"/>
</dbReference>
<dbReference type="GeneID" id="27140095"/>
<reference evidence="2" key="1">
    <citation type="submission" date="2016-03" db="EMBL/GenBank/DDBJ databases">
        <authorList>
            <person name="Oger P.M."/>
        </authorList>
    </citation>
    <scope>NUCLEOTIDE SEQUENCE [LARGE SCALE GENOMIC DNA]</scope>
    <source>
        <strain evidence="2">OG-1</strain>
    </source>
</reference>
<accession>A0A142CVG4</accession>
<name>A0A142CVG4_9EURY</name>
<protein>
    <submittedName>
        <fullName evidence="1">Methyltransferase</fullName>
    </submittedName>
</protein>
<sequence length="198" mass="22063">MKQMLIVMLAALLVFLVGLRFGLSYFSDVAKSTGNEFSTGEFDIGISKNGERYYDAYKVFEFGSLLPGEERTIRFYIKNRGDYPVSRISMILNVTDREDGTPSKAEVLVDSTPDVGELSEYLIVKDIRVSFNGTVMELDRYAGKSLRELNGTLIHLFDGKLAENKAIEVTMRIELSPDAGNECQTDTSEVAMLITASQ</sequence>
<dbReference type="EMBL" id="CP014750">
    <property type="protein sequence ID" value="AMQ18766.1"/>
    <property type="molecule type" value="Genomic_DNA"/>
</dbReference>
<dbReference type="AlphaFoldDB" id="A0A142CVG4"/>
<dbReference type="OrthoDB" id="85776at2157"/>
<dbReference type="STRING" id="53952.A0127_06065"/>
<organism evidence="1 2">
    <name type="scientific">Thermococcus peptonophilus</name>
    <dbReference type="NCBI Taxonomy" id="53952"/>
    <lineage>
        <taxon>Archaea</taxon>
        <taxon>Methanobacteriati</taxon>
        <taxon>Methanobacteriota</taxon>
        <taxon>Thermococci</taxon>
        <taxon>Thermococcales</taxon>
        <taxon>Thermococcaceae</taxon>
        <taxon>Thermococcus</taxon>
    </lineage>
</organism>
<evidence type="ECO:0000313" key="1">
    <source>
        <dbReference type="EMBL" id="AMQ18766.1"/>
    </source>
</evidence>
<gene>
    <name evidence="1" type="ORF">A0127_06065</name>
</gene>
<dbReference type="RefSeq" id="WP_054840682.1">
    <property type="nucleotide sequence ID" value="NZ_CP014750.1"/>
</dbReference>
<keyword evidence="2" id="KW-1185">Reference proteome</keyword>